<keyword evidence="8 14" id="KW-0169">Cobalamin biosynthesis</keyword>
<dbReference type="EMBL" id="JACHIE010000005">
    <property type="protein sequence ID" value="MBB6456906.1"/>
    <property type="molecule type" value="Genomic_DNA"/>
</dbReference>
<evidence type="ECO:0000256" key="13">
    <source>
        <dbReference type="ARBA" id="ARBA00023134"/>
    </source>
</evidence>
<keyword evidence="11 14" id="KW-0418">Kinase</keyword>
<dbReference type="EC" id="2.7.1.156" evidence="14"/>
<keyword evidence="13 14" id="KW-0342">GTP-binding</keyword>
<dbReference type="EC" id="2.7.7.62" evidence="14"/>
<dbReference type="Gene3D" id="3.40.50.300">
    <property type="entry name" value="P-loop containing nucleotide triphosphate hydrolases"/>
    <property type="match status" value="1"/>
</dbReference>
<sequence length="194" mass="20644">METGADARMHSVRLNLHNGGAAGSLLVLGGARSGKSRFAENAITALPGPRIYLATGRAFDDEMHDRIARHKRERASAGWQTVEEALNVADVLQQHASTPVLLDCLTLWLTNLLLDGREVEGPTTALLASLHTRTAPTVMVGNEVGLGIVPQSPLGRRFRDEAGLLHQRLAACVGKVVFVAAGLPMVLKNESASA</sequence>
<dbReference type="AlphaFoldDB" id="A0A841QEN3"/>
<evidence type="ECO:0000256" key="4">
    <source>
        <dbReference type="ARBA" id="ARBA00003889"/>
    </source>
</evidence>
<evidence type="ECO:0000313" key="17">
    <source>
        <dbReference type="EMBL" id="MBB6456906.1"/>
    </source>
</evidence>
<keyword evidence="10 14" id="KW-0547">Nucleotide-binding</keyword>
<feature type="binding site" evidence="16">
    <location>
        <begin position="71"/>
        <end position="74"/>
    </location>
    <ligand>
        <name>GTP</name>
        <dbReference type="ChEBI" id="CHEBI:37565"/>
    </ligand>
</feature>
<evidence type="ECO:0000313" key="18">
    <source>
        <dbReference type="Proteomes" id="UP000578000"/>
    </source>
</evidence>
<evidence type="ECO:0000256" key="10">
    <source>
        <dbReference type="ARBA" id="ARBA00022741"/>
    </source>
</evidence>
<feature type="active site" description="GMP-histidine intermediate" evidence="15">
    <location>
        <position position="70"/>
    </location>
</feature>
<dbReference type="GO" id="GO:0005525">
    <property type="term" value="F:GTP binding"/>
    <property type="evidence" value="ECO:0007669"/>
    <property type="project" value="UniProtKB-UniRule"/>
</dbReference>
<feature type="binding site" evidence="16">
    <location>
        <position position="103"/>
    </location>
    <ligand>
        <name>GTP</name>
        <dbReference type="ChEBI" id="CHEBI:37565"/>
    </ligand>
</feature>
<evidence type="ECO:0000256" key="1">
    <source>
        <dbReference type="ARBA" id="ARBA00000312"/>
    </source>
</evidence>
<dbReference type="UniPathway" id="UPA00148">
    <property type="reaction ID" value="UER00236"/>
</dbReference>
<reference evidence="17 18" key="1">
    <citation type="submission" date="2020-08" db="EMBL/GenBank/DDBJ databases">
        <title>Genomic Encyclopedia of Type Strains, Phase IV (KMG-IV): sequencing the most valuable type-strain genomes for metagenomic binning, comparative biology and taxonomic classification.</title>
        <authorList>
            <person name="Goeker M."/>
        </authorList>
    </citation>
    <scope>NUCLEOTIDE SEQUENCE [LARGE SCALE GENOMIC DNA]</scope>
    <source>
        <strain evidence="17 18">DSM 4491</strain>
    </source>
</reference>
<evidence type="ECO:0000256" key="8">
    <source>
        <dbReference type="ARBA" id="ARBA00022573"/>
    </source>
</evidence>
<evidence type="ECO:0000256" key="3">
    <source>
        <dbReference type="ARBA" id="ARBA00001522"/>
    </source>
</evidence>
<dbReference type="CDD" id="cd00544">
    <property type="entry name" value="CobU"/>
    <property type="match status" value="1"/>
</dbReference>
<dbReference type="GO" id="GO:0005524">
    <property type="term" value="F:ATP binding"/>
    <property type="evidence" value="ECO:0007669"/>
    <property type="project" value="UniProtKB-UniRule"/>
</dbReference>
<evidence type="ECO:0000256" key="16">
    <source>
        <dbReference type="PIRSR" id="PIRSR006135-2"/>
    </source>
</evidence>
<feature type="binding site" evidence="16">
    <location>
        <begin position="54"/>
        <end position="56"/>
    </location>
    <ligand>
        <name>GTP</name>
        <dbReference type="ChEBI" id="CHEBI:37565"/>
    </ligand>
</feature>
<evidence type="ECO:0000256" key="9">
    <source>
        <dbReference type="ARBA" id="ARBA00022679"/>
    </source>
</evidence>
<evidence type="ECO:0000256" key="12">
    <source>
        <dbReference type="ARBA" id="ARBA00022840"/>
    </source>
</evidence>
<evidence type="ECO:0000256" key="15">
    <source>
        <dbReference type="PIRSR" id="PIRSR006135-1"/>
    </source>
</evidence>
<dbReference type="NCBIfam" id="NF004469">
    <property type="entry name" value="PRK05800.1"/>
    <property type="match status" value="1"/>
</dbReference>
<keyword evidence="18" id="KW-1185">Reference proteome</keyword>
<organism evidence="17 18">
    <name type="scientific">Acetobacter lovaniensis</name>
    <dbReference type="NCBI Taxonomy" id="104100"/>
    <lineage>
        <taxon>Bacteria</taxon>
        <taxon>Pseudomonadati</taxon>
        <taxon>Pseudomonadota</taxon>
        <taxon>Alphaproteobacteria</taxon>
        <taxon>Acetobacterales</taxon>
        <taxon>Acetobacteraceae</taxon>
        <taxon>Acetobacter</taxon>
    </lineage>
</organism>
<gene>
    <name evidence="17" type="ORF">HNR55_001489</name>
</gene>
<keyword evidence="17" id="KW-0548">Nucleotidyltransferase</keyword>
<comment type="pathway">
    <text evidence="5 14">Cofactor biosynthesis; adenosylcobalamin biosynthesis; adenosylcobalamin from cob(II)yrinate a,c-diamide: step 6/7.</text>
</comment>
<comment type="similarity">
    <text evidence="7 14">Belongs to the CobU/CobP family.</text>
</comment>
<evidence type="ECO:0000256" key="5">
    <source>
        <dbReference type="ARBA" id="ARBA00004692"/>
    </source>
</evidence>
<dbReference type="GO" id="GO:0043752">
    <property type="term" value="F:adenosylcobinamide kinase activity"/>
    <property type="evidence" value="ECO:0007669"/>
    <property type="project" value="UniProtKB-EC"/>
</dbReference>
<dbReference type="SUPFAM" id="SSF52540">
    <property type="entry name" value="P-loop containing nucleoside triphosphate hydrolases"/>
    <property type="match status" value="1"/>
</dbReference>
<comment type="catalytic activity">
    <reaction evidence="1 14">
        <text>adenosylcob(III)inamide + ATP = adenosylcob(III)inamide phosphate + ADP + H(+)</text>
        <dbReference type="Rhea" id="RHEA:15769"/>
        <dbReference type="ChEBI" id="CHEBI:2480"/>
        <dbReference type="ChEBI" id="CHEBI:15378"/>
        <dbReference type="ChEBI" id="CHEBI:30616"/>
        <dbReference type="ChEBI" id="CHEBI:58502"/>
        <dbReference type="ChEBI" id="CHEBI:456216"/>
        <dbReference type="EC" id="2.7.1.156"/>
    </reaction>
</comment>
<comment type="catalytic activity">
    <reaction evidence="3">
        <text>adenosylcob(III)inamide + GTP = adenosylcob(III)inamide phosphate + GDP + H(+)</text>
        <dbReference type="Rhea" id="RHEA:15765"/>
        <dbReference type="ChEBI" id="CHEBI:2480"/>
        <dbReference type="ChEBI" id="CHEBI:15378"/>
        <dbReference type="ChEBI" id="CHEBI:37565"/>
        <dbReference type="ChEBI" id="CHEBI:58189"/>
        <dbReference type="ChEBI" id="CHEBI:58502"/>
        <dbReference type="EC" id="2.7.1.156"/>
    </reaction>
</comment>
<comment type="caution">
    <text evidence="17">The sequence shown here is derived from an EMBL/GenBank/DDBJ whole genome shotgun (WGS) entry which is preliminary data.</text>
</comment>
<dbReference type="GO" id="GO:0008820">
    <property type="term" value="F:cobinamide phosphate guanylyltransferase activity"/>
    <property type="evidence" value="ECO:0007669"/>
    <property type="project" value="UniProtKB-UniRule"/>
</dbReference>
<dbReference type="InterPro" id="IPR027417">
    <property type="entry name" value="P-loop_NTPase"/>
</dbReference>
<dbReference type="PANTHER" id="PTHR34848:SF1">
    <property type="entry name" value="BIFUNCTIONAL ADENOSYLCOBALAMIN BIOSYNTHESIS PROTEIN COBU"/>
    <property type="match status" value="1"/>
</dbReference>
<evidence type="ECO:0000256" key="6">
    <source>
        <dbReference type="ARBA" id="ARBA00005159"/>
    </source>
</evidence>
<comment type="function">
    <text evidence="4 14">Catalyzes ATP-dependent phosphorylation of adenosylcobinamide and addition of GMP to adenosylcobinamide phosphate.</text>
</comment>
<keyword evidence="12 14" id="KW-0067">ATP-binding</keyword>
<dbReference type="Pfam" id="PF02283">
    <property type="entry name" value="CobU"/>
    <property type="match status" value="1"/>
</dbReference>
<feature type="binding site" evidence="16">
    <location>
        <position position="83"/>
    </location>
    <ligand>
        <name>GTP</name>
        <dbReference type="ChEBI" id="CHEBI:37565"/>
    </ligand>
</feature>
<dbReference type="InterPro" id="IPR003203">
    <property type="entry name" value="CobU/CobP"/>
</dbReference>
<dbReference type="GO" id="GO:0009236">
    <property type="term" value="P:cobalamin biosynthetic process"/>
    <property type="evidence" value="ECO:0007669"/>
    <property type="project" value="UniProtKB-UniRule"/>
</dbReference>
<proteinExistence type="inferred from homology"/>
<protein>
    <recommendedName>
        <fullName evidence="14">Bifunctional adenosylcobalamin biosynthesis protein</fullName>
        <ecNumber evidence="14">2.7.1.156</ecNumber>
        <ecNumber evidence="14">2.7.7.62</ecNumber>
    </recommendedName>
</protein>
<comment type="pathway">
    <text evidence="6 14">Cofactor biosynthesis; adenosylcobalamin biosynthesis; adenosylcobalamin from cob(II)yrinate a,c-diamide: step 5/7.</text>
</comment>
<dbReference type="PIRSF" id="PIRSF006135">
    <property type="entry name" value="CobU"/>
    <property type="match status" value="1"/>
</dbReference>
<name>A0A841QEN3_9PROT</name>
<accession>A0A841QEN3</accession>
<comment type="catalytic activity">
    <reaction evidence="2 14">
        <text>adenosylcob(III)inamide phosphate + GTP + H(+) = adenosylcob(III)inamide-GDP + diphosphate</text>
        <dbReference type="Rhea" id="RHEA:22712"/>
        <dbReference type="ChEBI" id="CHEBI:15378"/>
        <dbReference type="ChEBI" id="CHEBI:33019"/>
        <dbReference type="ChEBI" id="CHEBI:37565"/>
        <dbReference type="ChEBI" id="CHEBI:58502"/>
        <dbReference type="ChEBI" id="CHEBI:60487"/>
        <dbReference type="EC" id="2.7.7.62"/>
    </reaction>
</comment>
<dbReference type="PANTHER" id="PTHR34848">
    <property type="match status" value="1"/>
</dbReference>
<evidence type="ECO:0000256" key="14">
    <source>
        <dbReference type="PIRNR" id="PIRNR006135"/>
    </source>
</evidence>
<keyword evidence="9 14" id="KW-0808">Transferase</keyword>
<evidence type="ECO:0000256" key="11">
    <source>
        <dbReference type="ARBA" id="ARBA00022777"/>
    </source>
</evidence>
<dbReference type="Proteomes" id="UP000578000">
    <property type="component" value="Unassembled WGS sequence"/>
</dbReference>
<evidence type="ECO:0000256" key="7">
    <source>
        <dbReference type="ARBA" id="ARBA00007490"/>
    </source>
</evidence>
<feature type="binding site" evidence="16">
    <location>
        <begin position="29"/>
        <end position="36"/>
    </location>
    <ligand>
        <name>GTP</name>
        <dbReference type="ChEBI" id="CHEBI:37565"/>
    </ligand>
</feature>
<evidence type="ECO:0000256" key="2">
    <source>
        <dbReference type="ARBA" id="ARBA00000711"/>
    </source>
</evidence>